<dbReference type="EMBL" id="CP049257">
    <property type="protein sequence ID" value="QIG45573.1"/>
    <property type="molecule type" value="Genomic_DNA"/>
</dbReference>
<organism evidence="1 2">
    <name type="scientific">Nocardioides anomalus</name>
    <dbReference type="NCBI Taxonomy" id="2712223"/>
    <lineage>
        <taxon>Bacteria</taxon>
        <taxon>Bacillati</taxon>
        <taxon>Actinomycetota</taxon>
        <taxon>Actinomycetes</taxon>
        <taxon>Propionibacteriales</taxon>
        <taxon>Nocardioidaceae</taxon>
        <taxon>Nocardioides</taxon>
    </lineage>
</organism>
<evidence type="ECO:0000313" key="1">
    <source>
        <dbReference type="EMBL" id="QIG45573.1"/>
    </source>
</evidence>
<dbReference type="RefSeq" id="WP_165238290.1">
    <property type="nucleotide sequence ID" value="NZ_CP049257.1"/>
</dbReference>
<dbReference type="KEGG" id="nano:G5V58_25020"/>
<proteinExistence type="predicted"/>
<reference evidence="1 2" key="1">
    <citation type="submission" date="2020-02" db="EMBL/GenBank/DDBJ databases">
        <title>Full genome sequence of Nocardioides sp. R-3366.</title>
        <authorList>
            <person name="Im W.-T."/>
        </authorList>
    </citation>
    <scope>NUCLEOTIDE SEQUENCE [LARGE SCALE GENOMIC DNA]</scope>
    <source>
        <strain evidence="1 2">R-3366</strain>
    </source>
</reference>
<sequence>MPDHFSASETPAALETVEDLDQGLAERAERDAEARLLAALDRVEQRVQAVRADDADRPLEPAVADAMARAAEADGAPFEARWLAGKVAESDLTWAAVWRAPEDHEGGLWLWSRATRELSTGTAQ</sequence>
<dbReference type="AlphaFoldDB" id="A0A6G6WKA9"/>
<keyword evidence="2" id="KW-1185">Reference proteome</keyword>
<evidence type="ECO:0000313" key="2">
    <source>
        <dbReference type="Proteomes" id="UP000502996"/>
    </source>
</evidence>
<name>A0A6G6WKA9_9ACTN</name>
<protein>
    <submittedName>
        <fullName evidence="1">Uncharacterized protein</fullName>
    </submittedName>
</protein>
<accession>A0A6G6WKA9</accession>
<dbReference type="Proteomes" id="UP000502996">
    <property type="component" value="Chromosome"/>
</dbReference>
<gene>
    <name evidence="1" type="ORF">G5V58_25020</name>
</gene>